<organism evidence="1 2">
    <name type="scientific">Mucuna pruriens</name>
    <name type="common">Velvet bean</name>
    <name type="synonym">Dolichos pruriens</name>
    <dbReference type="NCBI Taxonomy" id="157652"/>
    <lineage>
        <taxon>Eukaryota</taxon>
        <taxon>Viridiplantae</taxon>
        <taxon>Streptophyta</taxon>
        <taxon>Embryophyta</taxon>
        <taxon>Tracheophyta</taxon>
        <taxon>Spermatophyta</taxon>
        <taxon>Magnoliopsida</taxon>
        <taxon>eudicotyledons</taxon>
        <taxon>Gunneridae</taxon>
        <taxon>Pentapetalae</taxon>
        <taxon>rosids</taxon>
        <taxon>fabids</taxon>
        <taxon>Fabales</taxon>
        <taxon>Fabaceae</taxon>
        <taxon>Papilionoideae</taxon>
        <taxon>50 kb inversion clade</taxon>
        <taxon>NPAAA clade</taxon>
        <taxon>indigoferoid/millettioid clade</taxon>
        <taxon>Phaseoleae</taxon>
        <taxon>Mucuna</taxon>
    </lineage>
</organism>
<proteinExistence type="predicted"/>
<sequence length="63" mass="7358">MLLVNKEQELTIQGATKNDKRTLRRLVVDFFLSGTILYKRSANWTLLYCVDEQEAKGIMEEVH</sequence>
<evidence type="ECO:0000313" key="2">
    <source>
        <dbReference type="Proteomes" id="UP000257109"/>
    </source>
</evidence>
<protein>
    <submittedName>
        <fullName evidence="1">Uncharacterized protein</fullName>
    </submittedName>
</protein>
<dbReference type="PANTHER" id="PTHR48475">
    <property type="entry name" value="RIBONUCLEASE H"/>
    <property type="match status" value="1"/>
</dbReference>
<dbReference type="OrthoDB" id="2016337at2759"/>
<feature type="non-terminal residue" evidence="1">
    <location>
        <position position="1"/>
    </location>
</feature>
<evidence type="ECO:0000313" key="1">
    <source>
        <dbReference type="EMBL" id="RDX97735.1"/>
    </source>
</evidence>
<comment type="caution">
    <text evidence="1">The sequence shown here is derived from an EMBL/GenBank/DDBJ whole genome shotgun (WGS) entry which is preliminary data.</text>
</comment>
<gene>
    <name evidence="1" type="ORF">CR513_19488</name>
</gene>
<name>A0A371H4M6_MUCPR</name>
<accession>A0A371H4M6</accession>
<dbReference type="Proteomes" id="UP000257109">
    <property type="component" value="Unassembled WGS sequence"/>
</dbReference>
<keyword evidence="2" id="KW-1185">Reference proteome</keyword>
<dbReference type="AlphaFoldDB" id="A0A371H4M6"/>
<dbReference type="EMBL" id="QJKJ01003581">
    <property type="protein sequence ID" value="RDX97735.1"/>
    <property type="molecule type" value="Genomic_DNA"/>
</dbReference>
<reference evidence="1" key="1">
    <citation type="submission" date="2018-05" db="EMBL/GenBank/DDBJ databases">
        <title>Draft genome of Mucuna pruriens seed.</title>
        <authorList>
            <person name="Nnadi N.E."/>
            <person name="Vos R."/>
            <person name="Hasami M.H."/>
            <person name="Devisetty U.K."/>
            <person name="Aguiy J.C."/>
        </authorList>
    </citation>
    <scope>NUCLEOTIDE SEQUENCE [LARGE SCALE GENOMIC DNA]</scope>
    <source>
        <strain evidence="1">JCA_2017</strain>
    </source>
</reference>
<dbReference type="PANTHER" id="PTHR48475:SF1">
    <property type="entry name" value="RNASE H TYPE-1 DOMAIN-CONTAINING PROTEIN"/>
    <property type="match status" value="1"/>
</dbReference>